<protein>
    <recommendedName>
        <fullName evidence="3">YtxH domain-containing protein</fullName>
    </recommendedName>
</protein>
<evidence type="ECO:0000313" key="1">
    <source>
        <dbReference type="EMBL" id="OUD15027.1"/>
    </source>
</evidence>
<name>A0A251XAR3_9GAMM</name>
<dbReference type="RefSeq" id="WP_086487465.1">
    <property type="nucleotide sequence ID" value="NZ_MSLT01000007.1"/>
</dbReference>
<accession>A0A251XAR3</accession>
<organism evidence="1 2">
    <name type="scientific">Thioflexithrix psekupsensis</name>
    <dbReference type="NCBI Taxonomy" id="1570016"/>
    <lineage>
        <taxon>Bacteria</taxon>
        <taxon>Pseudomonadati</taxon>
        <taxon>Pseudomonadota</taxon>
        <taxon>Gammaproteobacteria</taxon>
        <taxon>Thiotrichales</taxon>
        <taxon>Thioflexithrix</taxon>
    </lineage>
</organism>
<proteinExistence type="predicted"/>
<gene>
    <name evidence="1" type="ORF">TPSD3_04840</name>
</gene>
<evidence type="ECO:0008006" key="3">
    <source>
        <dbReference type="Google" id="ProtNLM"/>
    </source>
</evidence>
<dbReference type="AlphaFoldDB" id="A0A251XAR3"/>
<evidence type="ECO:0000313" key="2">
    <source>
        <dbReference type="Proteomes" id="UP000194798"/>
    </source>
</evidence>
<dbReference type="OrthoDB" id="5772916at2"/>
<dbReference type="EMBL" id="MSLT01000007">
    <property type="protein sequence ID" value="OUD15027.1"/>
    <property type="molecule type" value="Genomic_DNA"/>
</dbReference>
<comment type="caution">
    <text evidence="1">The sequence shown here is derived from an EMBL/GenBank/DDBJ whole genome shotgun (WGS) entry which is preliminary data.</text>
</comment>
<dbReference type="Proteomes" id="UP000194798">
    <property type="component" value="Unassembled WGS sequence"/>
</dbReference>
<sequence>MNPNDTGMPPDAMAAAMAATNANPQGAPAYAHACQHGQPVQQAQYTHPQNAPMMPPPAAPYPSHAQYAAQYATPQAQPPHAAYYAQPAPAQPAYYPPHYAAQNAPHYPPNYPAHYYPNAPIYPLMHAHPNYTLTHQLSNGLSSFFDFKDERFLKGAIVGASATFLLTNDSVQKSAIKSVVKIWSLFQGGVEEMKERFRDAEAEIKSEEQHK</sequence>
<reference evidence="1 2" key="1">
    <citation type="submission" date="2016-12" db="EMBL/GenBank/DDBJ databases">
        <title>Thioflexothrix psekupsii D3 genome sequencing and assembly.</title>
        <authorList>
            <person name="Fomenkov A."/>
            <person name="Vincze T."/>
            <person name="Grabovich M."/>
            <person name="Anton B.P."/>
            <person name="Dubinina G."/>
            <person name="Orlova M."/>
            <person name="Belousova E."/>
            <person name="Roberts R.J."/>
        </authorList>
    </citation>
    <scope>NUCLEOTIDE SEQUENCE [LARGE SCALE GENOMIC DNA]</scope>
    <source>
        <strain evidence="1">D3</strain>
    </source>
</reference>
<keyword evidence="2" id="KW-1185">Reference proteome</keyword>